<feature type="coiled-coil region" evidence="1">
    <location>
        <begin position="297"/>
        <end position="350"/>
    </location>
</feature>
<feature type="domain" description="Endonuclease GajA/Old nuclease/RecF-like AAA" evidence="2">
    <location>
        <begin position="6"/>
        <end position="331"/>
    </location>
</feature>
<dbReference type="Pfam" id="PF13175">
    <property type="entry name" value="AAA_15"/>
    <property type="match status" value="1"/>
</dbReference>
<dbReference type="Gene3D" id="3.40.50.300">
    <property type="entry name" value="P-loop containing nucleotide triphosphate hydrolases"/>
    <property type="match status" value="1"/>
</dbReference>
<dbReference type="GO" id="GO:0004519">
    <property type="term" value="F:endonuclease activity"/>
    <property type="evidence" value="ECO:0007669"/>
    <property type="project" value="UniProtKB-KW"/>
</dbReference>
<name>A0AAT9JHF9_9VIRU</name>
<evidence type="ECO:0000256" key="1">
    <source>
        <dbReference type="SAM" id="Coils"/>
    </source>
</evidence>
<reference evidence="3" key="1">
    <citation type="journal article" date="2023" name="Microbiome">
        <title>Phages are unrecognized players in the ecology of the oral pathogen Porphyromonas gingivalis.</title>
        <authorList>
            <person name="Matrishin C.B."/>
            <person name="Haase E.M."/>
            <person name="Dewhirst F.E."/>
            <person name="Mark Welch J.L."/>
            <person name="Miranda-Sanchez F."/>
            <person name="Chen T."/>
            <person name="MacFarland D.C."/>
            <person name="Kauffman K.M."/>
        </authorList>
    </citation>
    <scope>NUCLEOTIDE SEQUENCE</scope>
</reference>
<dbReference type="InterPro" id="IPR041685">
    <property type="entry name" value="AAA_GajA/Old/RecF-like"/>
</dbReference>
<dbReference type="InterPro" id="IPR027417">
    <property type="entry name" value="P-loop_NTPase"/>
</dbReference>
<dbReference type="EMBL" id="BK068088">
    <property type="protein sequence ID" value="DBA54844.1"/>
    <property type="molecule type" value="Genomic_DNA"/>
</dbReference>
<dbReference type="PANTHER" id="PTHR32114">
    <property type="entry name" value="ABC TRANSPORTER ABCH.3"/>
    <property type="match status" value="1"/>
</dbReference>
<keyword evidence="3" id="KW-0378">Hydrolase</keyword>
<dbReference type="PANTHER" id="PTHR32114:SF2">
    <property type="entry name" value="ABC TRANSPORTER ABCH.3"/>
    <property type="match status" value="1"/>
</dbReference>
<feature type="coiled-coil region" evidence="1">
    <location>
        <begin position="513"/>
        <end position="540"/>
    </location>
</feature>
<proteinExistence type="predicted"/>
<evidence type="ECO:0000259" key="2">
    <source>
        <dbReference type="Pfam" id="PF13175"/>
    </source>
</evidence>
<accession>A0AAT9JHF9</accession>
<organism evidence="3">
    <name type="scientific">Porphyromonas phage phage005a_ATCC49417</name>
    <dbReference type="NCBI Taxonomy" id="3154097"/>
    <lineage>
        <taxon>Viruses</taxon>
    </lineage>
</organism>
<sequence>MKKVTLKSLTLTNFRGEQSRTTVFDPLSTMIAGDNGLGKSRHFDAFIWLLFGKDKEGRDNFEVKTRIDGEELHNVECSVVGVLDIDGEEITLKRELSEKWVKPRGQVESVLKGNETLCWVNDVPMKVGEYQQRVKSIIDETVFKLITNPAFFFTLKWQDQRDILFQLAGTVDDNEIASTNPAFAELLDRLSGKSLADFKKELSARKKRLKADLEEIQPRIDQTHKLMPESTDFDVIEAEIAGIDKEIADIERAISDVAERTRQQYEAVQKKQGEINSLKSRQQKILFDAQSASKEEAHKANSKRNDLLARIRTLTAETEGGEVRALYLKKSNLNAEVEKLNTEVGALRKKWYEVNTTEYTGETTCAHCGQELPDSMKSEALNVFKAHKQGELDVINEKGKGVKEQIDLAISRIQKLEVDIVRESDILNNKKSELEILNSELGAITEVKEEEVKPENIKEYTDLARQIADLEAELKACEGQVHTDSTEAYQAKKKELSVTRDGLMAKLSDRGRIEQFTRQIADLEARGKELARQIADAEREEYTIAQFNKAKIDECEKRIDSMFSLVTFKLFDYNIEDSKKENPIECCIPLVRGRYYASTNTADQVNAGIDVINTLSQFHGVSAPIFIDGRESVNEILATESQIINLVVTTDKELIIITNNN</sequence>
<dbReference type="SUPFAM" id="SSF52540">
    <property type="entry name" value="P-loop containing nucleoside triphosphate hydrolases"/>
    <property type="match status" value="1"/>
</dbReference>
<keyword evidence="3" id="KW-0540">Nuclease</keyword>
<keyword evidence="3" id="KW-0255">Endonuclease</keyword>
<protein>
    <submittedName>
        <fullName evidence="3">Palindrome specific endonuclease, SbcC-like</fullName>
    </submittedName>
</protein>
<evidence type="ECO:0000313" key="3">
    <source>
        <dbReference type="EMBL" id="DBA54844.1"/>
    </source>
</evidence>
<reference evidence="3" key="2">
    <citation type="submission" date="2024-05" db="EMBL/GenBank/DDBJ databases">
        <authorList>
            <person name="Matrishin C.B."/>
            <person name="Kauffman K.M."/>
        </authorList>
    </citation>
    <scope>NUCLEOTIDE SEQUENCE</scope>
</reference>
<keyword evidence="1" id="KW-0175">Coiled coil</keyword>